<accession>A0A3R6D5X8</accession>
<dbReference type="SUPFAM" id="SSF47413">
    <property type="entry name" value="lambda repressor-like DNA-binding domains"/>
    <property type="match status" value="1"/>
</dbReference>
<protein>
    <submittedName>
        <fullName evidence="3">XRE family transcriptional regulator</fullName>
    </submittedName>
</protein>
<dbReference type="PROSITE" id="PS50943">
    <property type="entry name" value="HTH_CROC1"/>
    <property type="match status" value="1"/>
</dbReference>
<dbReference type="Pfam" id="PF01381">
    <property type="entry name" value="HTH_3"/>
    <property type="match status" value="1"/>
</dbReference>
<comment type="caution">
    <text evidence="3">The sequence shown here is derived from an EMBL/GenBank/DDBJ whole genome shotgun (WGS) entry which is preliminary data.</text>
</comment>
<dbReference type="Gene3D" id="1.10.260.40">
    <property type="entry name" value="lambda repressor-like DNA-binding domains"/>
    <property type="match status" value="1"/>
</dbReference>
<feature type="domain" description="HTH cro/C1-type" evidence="2">
    <location>
        <begin position="9"/>
        <end position="63"/>
    </location>
</feature>
<name>A0A3R6D5X8_9FIRM</name>
<dbReference type="PANTHER" id="PTHR46558:SF11">
    <property type="entry name" value="HTH-TYPE TRANSCRIPTIONAL REGULATOR XRE"/>
    <property type="match status" value="1"/>
</dbReference>
<dbReference type="Proteomes" id="UP000283701">
    <property type="component" value="Unassembled WGS sequence"/>
</dbReference>
<dbReference type="GO" id="GO:0003677">
    <property type="term" value="F:DNA binding"/>
    <property type="evidence" value="ECO:0007669"/>
    <property type="project" value="UniProtKB-KW"/>
</dbReference>
<organism evidence="3 4">
    <name type="scientific">Roseburia inulinivorans</name>
    <dbReference type="NCBI Taxonomy" id="360807"/>
    <lineage>
        <taxon>Bacteria</taxon>
        <taxon>Bacillati</taxon>
        <taxon>Bacillota</taxon>
        <taxon>Clostridia</taxon>
        <taxon>Lachnospirales</taxon>
        <taxon>Lachnospiraceae</taxon>
        <taxon>Roseburia</taxon>
    </lineage>
</organism>
<gene>
    <name evidence="3" type="ORF">DW654_09665</name>
</gene>
<dbReference type="RefSeq" id="WP_118203233.1">
    <property type="nucleotide sequence ID" value="NZ_QRHP01000009.1"/>
</dbReference>
<dbReference type="AlphaFoldDB" id="A0A3R6D5X8"/>
<evidence type="ECO:0000313" key="4">
    <source>
        <dbReference type="Proteomes" id="UP000283701"/>
    </source>
</evidence>
<keyword evidence="1" id="KW-0238">DNA-binding</keyword>
<dbReference type="PANTHER" id="PTHR46558">
    <property type="entry name" value="TRACRIPTIONAL REGULATORY PROTEIN-RELATED-RELATED"/>
    <property type="match status" value="1"/>
</dbReference>
<dbReference type="EMBL" id="QRHP01000009">
    <property type="protein sequence ID" value="RHF83995.1"/>
    <property type="molecule type" value="Genomic_DNA"/>
</dbReference>
<dbReference type="CDD" id="cd00093">
    <property type="entry name" value="HTH_XRE"/>
    <property type="match status" value="1"/>
</dbReference>
<dbReference type="InterPro" id="IPR010982">
    <property type="entry name" value="Lambda_DNA-bd_dom_sf"/>
</dbReference>
<sequence length="98" mass="10786">MIEGLDKRLQNSRINAGLSRAQIARLLGVSDSLIGLYETGVRQPSLSTLIKLSTIYKVSTDYLLGCENTGNASLSTQGLTDQQIKVLKLTIQCFREKQ</sequence>
<evidence type="ECO:0000259" key="2">
    <source>
        <dbReference type="PROSITE" id="PS50943"/>
    </source>
</evidence>
<dbReference type="SMART" id="SM00530">
    <property type="entry name" value="HTH_XRE"/>
    <property type="match status" value="1"/>
</dbReference>
<reference evidence="3 4" key="1">
    <citation type="submission" date="2018-08" db="EMBL/GenBank/DDBJ databases">
        <title>A genome reference for cultivated species of the human gut microbiota.</title>
        <authorList>
            <person name="Zou Y."/>
            <person name="Xue W."/>
            <person name="Luo G."/>
        </authorList>
    </citation>
    <scope>NUCLEOTIDE SEQUENCE [LARGE SCALE GENOMIC DNA]</scope>
    <source>
        <strain evidence="3 4">AM23-23AC</strain>
    </source>
</reference>
<dbReference type="InterPro" id="IPR001387">
    <property type="entry name" value="Cro/C1-type_HTH"/>
</dbReference>
<proteinExistence type="predicted"/>
<evidence type="ECO:0000256" key="1">
    <source>
        <dbReference type="ARBA" id="ARBA00023125"/>
    </source>
</evidence>
<evidence type="ECO:0000313" key="3">
    <source>
        <dbReference type="EMBL" id="RHF83995.1"/>
    </source>
</evidence>